<dbReference type="AlphaFoldDB" id="A0A381J413"/>
<reference evidence="2 3" key="1">
    <citation type="submission" date="2018-06" db="EMBL/GenBank/DDBJ databases">
        <authorList>
            <consortium name="Pathogen Informatics"/>
            <person name="Doyle S."/>
        </authorList>
    </citation>
    <scope>NUCLEOTIDE SEQUENCE [LARGE SCALE GENOMIC DNA]</scope>
    <source>
        <strain evidence="2 3">NCTC9836</strain>
    </source>
</reference>
<evidence type="ECO:0008006" key="4">
    <source>
        <dbReference type="Google" id="ProtNLM"/>
    </source>
</evidence>
<keyword evidence="1" id="KW-0812">Transmembrane</keyword>
<organism evidence="2 3">
    <name type="scientific">Clostridium putrefaciens</name>
    <dbReference type="NCBI Taxonomy" id="99675"/>
    <lineage>
        <taxon>Bacteria</taxon>
        <taxon>Bacillati</taxon>
        <taxon>Bacillota</taxon>
        <taxon>Clostridia</taxon>
        <taxon>Eubacteriales</taxon>
        <taxon>Clostridiaceae</taxon>
        <taxon>Clostridium</taxon>
    </lineage>
</organism>
<feature type="transmembrane region" description="Helical" evidence="1">
    <location>
        <begin position="58"/>
        <end position="76"/>
    </location>
</feature>
<dbReference type="Proteomes" id="UP000254664">
    <property type="component" value="Unassembled WGS sequence"/>
</dbReference>
<dbReference type="EMBL" id="UFWZ01000001">
    <property type="protein sequence ID" value="SUY45356.1"/>
    <property type="molecule type" value="Genomic_DNA"/>
</dbReference>
<evidence type="ECO:0000313" key="3">
    <source>
        <dbReference type="Proteomes" id="UP000254664"/>
    </source>
</evidence>
<accession>A0A381J413</accession>
<evidence type="ECO:0000256" key="1">
    <source>
        <dbReference type="SAM" id="Phobius"/>
    </source>
</evidence>
<keyword evidence="3" id="KW-1185">Reference proteome</keyword>
<sequence length="151" mass="17250">MDIVSGLVLFCIIGVNLYYLMEIKDLIIPTKKNIGEIISTVIGTIVIISITYFYAKTWIHIIIGGLGAMSLVLTLARKGITSKGFRSVRGLGNYGNWDKLLEVRVSKEKDIRVGFIHKNLNEDIHHYKKEDYDRIITLFRENLPNEIVKIK</sequence>
<dbReference type="RefSeq" id="WP_115640107.1">
    <property type="nucleotide sequence ID" value="NZ_UFWZ01000001.1"/>
</dbReference>
<dbReference type="OrthoDB" id="1908914at2"/>
<feature type="transmembrane region" description="Helical" evidence="1">
    <location>
        <begin position="6"/>
        <end position="21"/>
    </location>
</feature>
<evidence type="ECO:0000313" key="2">
    <source>
        <dbReference type="EMBL" id="SUY45356.1"/>
    </source>
</evidence>
<keyword evidence="1" id="KW-0472">Membrane</keyword>
<proteinExistence type="predicted"/>
<feature type="transmembrane region" description="Helical" evidence="1">
    <location>
        <begin position="33"/>
        <end position="52"/>
    </location>
</feature>
<gene>
    <name evidence="2" type="ORF">NCTC9836_00248</name>
</gene>
<keyword evidence="1" id="KW-1133">Transmembrane helix</keyword>
<protein>
    <recommendedName>
        <fullName evidence="4">DUF5673 domain-containing protein</fullName>
    </recommendedName>
</protein>
<name>A0A381J413_9CLOT</name>